<protein>
    <submittedName>
        <fullName evidence="1">26285_t:CDS:1</fullName>
    </submittedName>
</protein>
<comment type="caution">
    <text evidence="1">The sequence shown here is derived from an EMBL/GenBank/DDBJ whole genome shotgun (WGS) entry which is preliminary data.</text>
</comment>
<organism evidence="1 2">
    <name type="scientific">Dentiscutata erythropus</name>
    <dbReference type="NCBI Taxonomy" id="1348616"/>
    <lineage>
        <taxon>Eukaryota</taxon>
        <taxon>Fungi</taxon>
        <taxon>Fungi incertae sedis</taxon>
        <taxon>Mucoromycota</taxon>
        <taxon>Glomeromycotina</taxon>
        <taxon>Glomeromycetes</taxon>
        <taxon>Diversisporales</taxon>
        <taxon>Gigasporaceae</taxon>
        <taxon>Dentiscutata</taxon>
    </lineage>
</organism>
<keyword evidence="2" id="KW-1185">Reference proteome</keyword>
<reference evidence="1" key="1">
    <citation type="submission" date="2021-06" db="EMBL/GenBank/DDBJ databases">
        <authorList>
            <person name="Kallberg Y."/>
            <person name="Tangrot J."/>
            <person name="Rosling A."/>
        </authorList>
    </citation>
    <scope>NUCLEOTIDE SEQUENCE</scope>
    <source>
        <strain evidence="1">MA453B</strain>
    </source>
</reference>
<proteinExistence type="predicted"/>
<evidence type="ECO:0000313" key="2">
    <source>
        <dbReference type="Proteomes" id="UP000789405"/>
    </source>
</evidence>
<dbReference type="AlphaFoldDB" id="A0A9N9KA56"/>
<gene>
    <name evidence="1" type="ORF">DERYTH_LOCUS26809</name>
</gene>
<name>A0A9N9KA56_9GLOM</name>
<dbReference type="OrthoDB" id="2426429at2759"/>
<feature type="non-terminal residue" evidence="1">
    <location>
        <position position="118"/>
    </location>
</feature>
<dbReference type="EMBL" id="CAJVPY010058203">
    <property type="protein sequence ID" value="CAG8819615.1"/>
    <property type="molecule type" value="Genomic_DNA"/>
</dbReference>
<evidence type="ECO:0000313" key="1">
    <source>
        <dbReference type="EMBL" id="CAG8819615.1"/>
    </source>
</evidence>
<accession>A0A9N9KA56</accession>
<sequence>PNTTTLSSVNYIATCVAKPIINTPAALAIANNNRLFFNPDNFSELLIIDYLYSNNSAFDIKERLMKNLKIIGVQKQNLYSTKDYLNALEMITSIESLQQYLQENVLTVIADWPGQYFI</sequence>
<dbReference type="Proteomes" id="UP000789405">
    <property type="component" value="Unassembled WGS sequence"/>
</dbReference>